<dbReference type="GO" id="GO:0005737">
    <property type="term" value="C:cytoplasm"/>
    <property type="evidence" value="ECO:0007669"/>
    <property type="project" value="UniProtKB-SubCell"/>
</dbReference>
<evidence type="ECO:0000256" key="3">
    <source>
        <dbReference type="ARBA" id="ARBA00022490"/>
    </source>
</evidence>
<dbReference type="PROSITE" id="PS00369">
    <property type="entry name" value="PTS_HPR_HIS"/>
    <property type="match status" value="1"/>
</dbReference>
<evidence type="ECO:0000256" key="4">
    <source>
        <dbReference type="ARBA" id="ARBA00022683"/>
    </source>
</evidence>
<dbReference type="SUPFAM" id="SSF55594">
    <property type="entry name" value="HPr-like"/>
    <property type="match status" value="1"/>
</dbReference>
<proteinExistence type="inferred from homology"/>
<feature type="domain" description="HPr" evidence="5">
    <location>
        <begin position="1"/>
        <end position="86"/>
    </location>
</feature>
<dbReference type="NCBIfam" id="TIGR01003">
    <property type="entry name" value="PTS_HPr_family"/>
    <property type="match status" value="1"/>
</dbReference>
<dbReference type="GO" id="GO:0009401">
    <property type="term" value="P:phosphoenolpyruvate-dependent sugar phosphotransferase system"/>
    <property type="evidence" value="ECO:0007669"/>
    <property type="project" value="UniProtKB-KW"/>
</dbReference>
<dbReference type="Pfam" id="PF00381">
    <property type="entry name" value="PTS-HPr"/>
    <property type="match status" value="1"/>
</dbReference>
<dbReference type="AlphaFoldDB" id="A0A7V5NY42"/>
<dbReference type="PROSITE" id="PS51350">
    <property type="entry name" value="PTS_HPR_DOM"/>
    <property type="match status" value="1"/>
</dbReference>
<accession>A0A7V5NY42</accession>
<evidence type="ECO:0000259" key="5">
    <source>
        <dbReference type="PROSITE" id="PS51350"/>
    </source>
</evidence>
<comment type="similarity">
    <text evidence="2">Belongs to the HPr family.</text>
</comment>
<dbReference type="PANTHER" id="PTHR33705">
    <property type="entry name" value="PHOSPHOCARRIER PROTEIN HPR"/>
    <property type="match status" value="1"/>
</dbReference>
<keyword evidence="4" id="KW-0598">Phosphotransferase system</keyword>
<dbReference type="InterPro" id="IPR000032">
    <property type="entry name" value="HPr-like"/>
</dbReference>
<dbReference type="PRINTS" id="PR00107">
    <property type="entry name" value="PHOSPHOCPHPR"/>
</dbReference>
<dbReference type="InterPro" id="IPR001020">
    <property type="entry name" value="PTS_HPr_His_P_site"/>
</dbReference>
<dbReference type="Gene3D" id="3.30.1340.10">
    <property type="entry name" value="HPr-like"/>
    <property type="match status" value="1"/>
</dbReference>
<dbReference type="CDD" id="cd00367">
    <property type="entry name" value="PTS-HPr_like"/>
    <property type="match status" value="1"/>
</dbReference>
<evidence type="ECO:0000313" key="6">
    <source>
        <dbReference type="EMBL" id="HHI96354.1"/>
    </source>
</evidence>
<protein>
    <submittedName>
        <fullName evidence="6">HPr family phosphocarrier protein</fullName>
    </submittedName>
</protein>
<sequence>MLRKEVIIENELGLHARPAAKLAETAKRYRARIYLKKGSRKAEAHSILDVLALACTKGSVVEVIAEGEEAEKALSEIVALLSSRGA</sequence>
<comment type="subcellular location">
    <subcellularLocation>
        <location evidence="1">Cytoplasm</location>
    </subcellularLocation>
</comment>
<keyword evidence="3" id="KW-0963">Cytoplasm</keyword>
<organism evidence="6">
    <name type="scientific">Thermodesulfatator atlanticus</name>
    <dbReference type="NCBI Taxonomy" id="501497"/>
    <lineage>
        <taxon>Bacteria</taxon>
        <taxon>Pseudomonadati</taxon>
        <taxon>Thermodesulfobacteriota</taxon>
        <taxon>Thermodesulfobacteria</taxon>
        <taxon>Thermodesulfobacteriales</taxon>
        <taxon>Thermodesulfatatoraceae</taxon>
        <taxon>Thermodesulfatator</taxon>
    </lineage>
</organism>
<dbReference type="InterPro" id="IPR035895">
    <property type="entry name" value="HPr-like_sf"/>
</dbReference>
<gene>
    <name evidence="6" type="ORF">ENJ96_00695</name>
</gene>
<reference evidence="6" key="1">
    <citation type="journal article" date="2020" name="mSystems">
        <title>Genome- and Community-Level Interaction Insights into Carbon Utilization and Element Cycling Functions of Hydrothermarchaeota in Hydrothermal Sediment.</title>
        <authorList>
            <person name="Zhou Z."/>
            <person name="Liu Y."/>
            <person name="Xu W."/>
            <person name="Pan J."/>
            <person name="Luo Z.H."/>
            <person name="Li M."/>
        </authorList>
    </citation>
    <scope>NUCLEOTIDE SEQUENCE [LARGE SCALE GENOMIC DNA]</scope>
    <source>
        <strain evidence="6">HyVt-533</strain>
    </source>
</reference>
<dbReference type="EMBL" id="DROK01000020">
    <property type="protein sequence ID" value="HHI96354.1"/>
    <property type="molecule type" value="Genomic_DNA"/>
</dbReference>
<name>A0A7V5NY42_9BACT</name>
<dbReference type="PANTHER" id="PTHR33705:SF2">
    <property type="entry name" value="PHOSPHOCARRIER PROTEIN NPR"/>
    <property type="match status" value="1"/>
</dbReference>
<evidence type="ECO:0000256" key="2">
    <source>
        <dbReference type="ARBA" id="ARBA00010736"/>
    </source>
</evidence>
<dbReference type="Proteomes" id="UP000886101">
    <property type="component" value="Unassembled WGS sequence"/>
</dbReference>
<evidence type="ECO:0000256" key="1">
    <source>
        <dbReference type="ARBA" id="ARBA00004496"/>
    </source>
</evidence>
<comment type="caution">
    <text evidence="6">The sequence shown here is derived from an EMBL/GenBank/DDBJ whole genome shotgun (WGS) entry which is preliminary data.</text>
</comment>
<dbReference type="InterPro" id="IPR050399">
    <property type="entry name" value="HPr"/>
</dbReference>